<evidence type="ECO:0000256" key="9">
    <source>
        <dbReference type="RuleBase" id="RU367038"/>
    </source>
</evidence>
<keyword evidence="4 9" id="KW-0999">Mitochondrion inner membrane</keyword>
<evidence type="ECO:0000313" key="11">
    <source>
        <dbReference type="Proteomes" id="UP000887013"/>
    </source>
</evidence>
<dbReference type="GO" id="GO:0008320">
    <property type="term" value="F:protein transmembrane transporter activity"/>
    <property type="evidence" value="ECO:0007669"/>
    <property type="project" value="UniProtKB-UniRule"/>
</dbReference>
<evidence type="ECO:0000256" key="6">
    <source>
        <dbReference type="ARBA" id="ARBA00023128"/>
    </source>
</evidence>
<evidence type="ECO:0000256" key="2">
    <source>
        <dbReference type="ARBA" id="ARBA00008444"/>
    </source>
</evidence>
<evidence type="ECO:0000256" key="1">
    <source>
        <dbReference type="ARBA" id="ARBA00004448"/>
    </source>
</evidence>
<feature type="transmembrane region" description="Helical" evidence="9">
    <location>
        <begin position="164"/>
        <end position="181"/>
    </location>
</feature>
<keyword evidence="7 9" id="KW-0472">Membrane</keyword>
<dbReference type="Proteomes" id="UP000887013">
    <property type="component" value="Unassembled WGS sequence"/>
</dbReference>
<evidence type="ECO:0000256" key="7">
    <source>
        <dbReference type="ARBA" id="ARBA00023136"/>
    </source>
</evidence>
<keyword evidence="5 9" id="KW-1133">Transmembrane helix</keyword>
<comment type="subcellular location">
    <subcellularLocation>
        <location evidence="1 9">Mitochondrion inner membrane</location>
        <topology evidence="1 9">Multi-pass membrane protein</topology>
    </subcellularLocation>
</comment>
<feature type="transmembrane region" description="Helical" evidence="9">
    <location>
        <begin position="66"/>
        <end position="86"/>
    </location>
</feature>
<keyword evidence="9" id="KW-0653">Protein transport</keyword>
<evidence type="ECO:0000256" key="3">
    <source>
        <dbReference type="ARBA" id="ARBA00022692"/>
    </source>
</evidence>
<dbReference type="GO" id="GO:0042721">
    <property type="term" value="C:TIM22 mitochondrial import inner membrane insertion complex"/>
    <property type="evidence" value="ECO:0007669"/>
    <property type="project" value="UniProtKB-UniRule"/>
</dbReference>
<reference evidence="10" key="1">
    <citation type="submission" date="2020-08" db="EMBL/GenBank/DDBJ databases">
        <title>Multicomponent nature underlies the extraordinary mechanical properties of spider dragline silk.</title>
        <authorList>
            <person name="Kono N."/>
            <person name="Nakamura H."/>
            <person name="Mori M."/>
            <person name="Yoshida Y."/>
            <person name="Ohtoshi R."/>
            <person name="Malay A.D."/>
            <person name="Moran D.A.P."/>
            <person name="Tomita M."/>
            <person name="Numata K."/>
            <person name="Arakawa K."/>
        </authorList>
    </citation>
    <scope>NUCLEOTIDE SEQUENCE</scope>
</reference>
<evidence type="ECO:0000256" key="5">
    <source>
        <dbReference type="ARBA" id="ARBA00022989"/>
    </source>
</evidence>
<dbReference type="GO" id="GO:0045039">
    <property type="term" value="P:protein insertion into mitochondrial inner membrane"/>
    <property type="evidence" value="ECO:0007669"/>
    <property type="project" value="UniProtKB-UniRule"/>
</dbReference>
<keyword evidence="11" id="KW-1185">Reference proteome</keyword>
<keyword evidence="6 9" id="KW-0496">Mitochondrion</keyword>
<dbReference type="AlphaFoldDB" id="A0A8X6M783"/>
<comment type="caution">
    <text evidence="10">The sequence shown here is derived from an EMBL/GenBank/DDBJ whole genome shotgun (WGS) entry which is preliminary data.</text>
</comment>
<proteinExistence type="inferred from homology"/>
<sequence>MDSETNSKPANSKDLNLDELAKILLDPSKRISDRIILPISIAGHQINSKDEMGTQTFNESCTIKTVFSIVGGFGMGVFLGLLSASMDPNVGITPEKQTVKSVLKDFKTRTMSHGKNFAVIGAMFSIAECNIEGYRGKTDWKNSVMAGGITGGIIGARGGVKGSLFGIAGFALFSAVIDHYLRS</sequence>
<dbReference type="PANTHER" id="PTHR14110">
    <property type="entry name" value="MITOCHONDRIAL IMPORT INNER MEMBRANE TRANSLOCASE SUBUNIT TIM22"/>
    <property type="match status" value="1"/>
</dbReference>
<comment type="similarity">
    <text evidence="2 9">Belongs to the Tim17/Tim22/Tim23 family.</text>
</comment>
<dbReference type="Pfam" id="PF02466">
    <property type="entry name" value="Tim17"/>
    <property type="match status" value="1"/>
</dbReference>
<comment type="subunit">
    <text evidence="9">Component of the TIM22 complex.</text>
</comment>
<evidence type="ECO:0000256" key="4">
    <source>
        <dbReference type="ARBA" id="ARBA00022792"/>
    </source>
</evidence>
<dbReference type="GO" id="GO:0030943">
    <property type="term" value="F:mitochondrion targeting sequence binding"/>
    <property type="evidence" value="ECO:0007669"/>
    <property type="project" value="TreeGrafter"/>
</dbReference>
<dbReference type="OrthoDB" id="75343at2759"/>
<name>A0A8X6M783_NEPPI</name>
<evidence type="ECO:0000313" key="10">
    <source>
        <dbReference type="EMBL" id="GFS28957.1"/>
    </source>
</evidence>
<keyword evidence="9" id="KW-0813">Transport</keyword>
<gene>
    <name evidence="10" type="primary">Timm22</name>
    <name evidence="10" type="ORF">NPIL_157251</name>
</gene>
<keyword evidence="3 9" id="KW-0812">Transmembrane</keyword>
<dbReference type="EMBL" id="BMAW01041529">
    <property type="protein sequence ID" value="GFS28957.1"/>
    <property type="molecule type" value="Genomic_DNA"/>
</dbReference>
<evidence type="ECO:0000256" key="8">
    <source>
        <dbReference type="ARBA" id="ARBA00024713"/>
    </source>
</evidence>
<comment type="function">
    <text evidence="8 9">Essential core component of the TIM22 complex, a complex that mediates the import and insertion of multi-pass transmembrane proteins into the mitochondrial inner membrane. In the TIM22 complex, it constitutes the voltage-activated and signal-gated channel. Forms a twin-pore translocase that uses the membrane potential as external driving force in 2 voltage-dependent steps.</text>
</comment>
<dbReference type="InterPro" id="IPR039175">
    <property type="entry name" value="TIM22"/>
</dbReference>
<organism evidence="10 11">
    <name type="scientific">Nephila pilipes</name>
    <name type="common">Giant wood spider</name>
    <name type="synonym">Nephila maculata</name>
    <dbReference type="NCBI Taxonomy" id="299642"/>
    <lineage>
        <taxon>Eukaryota</taxon>
        <taxon>Metazoa</taxon>
        <taxon>Ecdysozoa</taxon>
        <taxon>Arthropoda</taxon>
        <taxon>Chelicerata</taxon>
        <taxon>Arachnida</taxon>
        <taxon>Araneae</taxon>
        <taxon>Araneomorphae</taxon>
        <taxon>Entelegynae</taxon>
        <taxon>Araneoidea</taxon>
        <taxon>Nephilidae</taxon>
        <taxon>Nephila</taxon>
    </lineage>
</organism>
<keyword evidence="9" id="KW-0811">Translocation</keyword>
<dbReference type="PANTHER" id="PTHR14110:SF0">
    <property type="entry name" value="MITOCHONDRIAL IMPORT INNER MEMBRANE TRANSLOCASE SUBUNIT TIM22"/>
    <property type="match status" value="1"/>
</dbReference>
<accession>A0A8X6M783</accession>
<protein>
    <recommendedName>
        <fullName evidence="9">Mitochondrial import inner membrane translocase subunit TIM22</fullName>
    </recommendedName>
</protein>